<sequence length="234" mass="24760">MPQKRSSPGPSELAESVRPVIDSVLPGAEVTLISSPLSVHGVAVTAVSSVDTRTADQLYDAFASRLREDGWSVDERPRAADEPYVVAGKAGLGAAGFSCRPGGVFFSLLPDSTRERPAGVDLPNEREAAQRAVAAEIREAIGAAIRRPVHPDDLFGEPEPGSVRVAGWPRGGDGPDNEAALEASSAYLRARGWQDLPEPTDSDDRSVSLYREGVKGARLYAANGQLIFTGEVRG</sequence>
<reference evidence="1 2" key="1">
    <citation type="submission" date="2018-06" db="EMBL/GenBank/DDBJ databases">
        <authorList>
            <consortium name="Pathogen Informatics"/>
            <person name="Doyle S."/>
        </authorList>
    </citation>
    <scope>NUCLEOTIDE SEQUENCE [LARGE SCALE GENOMIC DNA]</scope>
    <source>
        <strain evidence="1 2">NCTC7807</strain>
    </source>
</reference>
<evidence type="ECO:0000313" key="2">
    <source>
        <dbReference type="Proteomes" id="UP000254150"/>
    </source>
</evidence>
<protein>
    <submittedName>
        <fullName evidence="1">Uncharacterized protein</fullName>
    </submittedName>
</protein>
<organism evidence="1 2">
    <name type="scientific">Streptomyces griseus</name>
    <dbReference type="NCBI Taxonomy" id="1911"/>
    <lineage>
        <taxon>Bacteria</taxon>
        <taxon>Bacillati</taxon>
        <taxon>Actinomycetota</taxon>
        <taxon>Actinomycetes</taxon>
        <taxon>Kitasatosporales</taxon>
        <taxon>Streptomycetaceae</taxon>
        <taxon>Streptomyces</taxon>
    </lineage>
</organism>
<accession>A0A380NZL7</accession>
<dbReference type="RefSeq" id="WP_115068742.1">
    <property type="nucleotide sequence ID" value="NZ_UHID01000006.1"/>
</dbReference>
<proteinExistence type="predicted"/>
<evidence type="ECO:0000313" key="1">
    <source>
        <dbReference type="EMBL" id="SUP57128.1"/>
    </source>
</evidence>
<dbReference type="Proteomes" id="UP000254150">
    <property type="component" value="Unassembled WGS sequence"/>
</dbReference>
<gene>
    <name evidence="1" type="ORF">NCTC7807_03008</name>
</gene>
<dbReference type="EMBL" id="UHID01000006">
    <property type="protein sequence ID" value="SUP57128.1"/>
    <property type="molecule type" value="Genomic_DNA"/>
</dbReference>
<name>A0A380NZL7_STRGR</name>
<dbReference type="AlphaFoldDB" id="A0A380NZL7"/>